<dbReference type="GO" id="GO:0016757">
    <property type="term" value="F:glycosyltransferase activity"/>
    <property type="evidence" value="ECO:0007669"/>
    <property type="project" value="UniProtKB-ARBA"/>
</dbReference>
<sequence>MKVLIITYYWPPAGGSGVQRWLKFVKYLQNFGIVPVVYTVDNGNYLKEDESLLKEVPQNIEILKQPILDPTNLLFWRKNKQQQKGVSNVSKGGFLSFIRGNFFIPDPKVTWVQPSVNYLQKYLDKNEVDVIISSGPPHSMHLIAQKLHRKNEVKWLADFRDPWTDLYYNKDFKQGLFAKNKSKKLEEAVLKNADCILTVSAGLQKEFSKIAKRVEVITNGFDTEILESEKVVLDINFSISYIGLLPKQSNPIILFKVLKELCDESLEFRRALQINFVGDISEDVKAAIKASDLEMNTSFLGYVSHQKAIAYQKCSQVLLLLIPDVVNNKGILTGKLFEYLAAKRPILAIGPTDGDLATFLKETNTGAIFAFEGQEKLKLEIKRLYIAFTEHTLFVTPKNIQKYHRKELTKDLASVLKSLNS</sequence>
<name>H6RIC5_9BACT</name>
<reference evidence="2" key="1">
    <citation type="journal article" date="2012" name="Environ. Microbiol.">
        <title>Genomic content of uncultured Bacteroidetes from contrasting oceanic provinces in the North Atlantic Ocean.</title>
        <authorList>
            <person name="Gomez-Pereira P.R."/>
            <person name="Schuler M."/>
            <person name="Fuchs B.M."/>
            <person name="Bennke C."/>
            <person name="Teeling H."/>
            <person name="Waldmann J."/>
            <person name="Richter M."/>
            <person name="Barbe V."/>
            <person name="Bataille E."/>
            <person name="Glockner F.O."/>
            <person name="Amann R."/>
        </authorList>
    </citation>
    <scope>NUCLEOTIDE SEQUENCE</scope>
</reference>
<dbReference type="CDD" id="cd03794">
    <property type="entry name" value="GT4_WbuB-like"/>
    <property type="match status" value="1"/>
</dbReference>
<dbReference type="SUPFAM" id="SSF53756">
    <property type="entry name" value="UDP-Glycosyltransferase/glycogen phosphorylase"/>
    <property type="match status" value="1"/>
</dbReference>
<dbReference type="Pfam" id="PF13439">
    <property type="entry name" value="Glyco_transf_4"/>
    <property type="match status" value="1"/>
</dbReference>
<accession>H6RIC5</accession>
<evidence type="ECO:0000313" key="2">
    <source>
        <dbReference type="EMBL" id="CCG00871.1"/>
    </source>
</evidence>
<dbReference type="Gene3D" id="3.40.50.2000">
    <property type="entry name" value="Glycogen Phosphorylase B"/>
    <property type="match status" value="2"/>
</dbReference>
<dbReference type="EMBL" id="FO117619">
    <property type="protein sequence ID" value="CCG00871.1"/>
    <property type="molecule type" value="Genomic_DNA"/>
</dbReference>
<protein>
    <submittedName>
        <fullName evidence="2">Glycosyl transferase group 1</fullName>
    </submittedName>
</protein>
<reference evidence="2" key="2">
    <citation type="submission" date="2012-02" db="EMBL/GenBank/DDBJ databases">
        <authorList>
            <person name="Genoscope - CEA"/>
        </authorList>
    </citation>
    <scope>NUCLEOTIDE SEQUENCE</scope>
</reference>
<gene>
    <name evidence="2" type="ORF">VIS_S3CEB40024</name>
</gene>
<feature type="domain" description="Glycosyltransferase subfamily 4-like N-terminal" evidence="1">
    <location>
        <begin position="101"/>
        <end position="224"/>
    </location>
</feature>
<keyword evidence="2" id="KW-0808">Transferase</keyword>
<dbReference type="AlphaFoldDB" id="H6RIC5"/>
<evidence type="ECO:0000259" key="1">
    <source>
        <dbReference type="Pfam" id="PF13439"/>
    </source>
</evidence>
<proteinExistence type="predicted"/>
<dbReference type="InterPro" id="IPR028098">
    <property type="entry name" value="Glyco_trans_4-like_N"/>
</dbReference>
<organism evidence="2">
    <name type="scientific">uncultured Flavobacteriia bacterium</name>
    <dbReference type="NCBI Taxonomy" id="212695"/>
    <lineage>
        <taxon>Bacteria</taxon>
        <taxon>Pseudomonadati</taxon>
        <taxon>Bacteroidota</taxon>
        <taxon>Flavobacteriia</taxon>
        <taxon>environmental samples</taxon>
    </lineage>
</organism>